<dbReference type="EMBL" id="CAFBIX010000038">
    <property type="protein sequence ID" value="CAB4849049.1"/>
    <property type="molecule type" value="Genomic_DNA"/>
</dbReference>
<evidence type="ECO:0000313" key="9">
    <source>
        <dbReference type="EMBL" id="CAB5053325.1"/>
    </source>
</evidence>
<dbReference type="EMBL" id="CAFBPK010000002">
    <property type="protein sequence ID" value="CAB5010033.1"/>
    <property type="molecule type" value="Genomic_DNA"/>
</dbReference>
<proteinExistence type="inferred from homology"/>
<dbReference type="Pfam" id="PF00378">
    <property type="entry name" value="ECH_1"/>
    <property type="match status" value="1"/>
</dbReference>
<dbReference type="PANTHER" id="PTHR43802:SF1">
    <property type="entry name" value="IP11341P-RELATED"/>
    <property type="match status" value="1"/>
</dbReference>
<evidence type="ECO:0000313" key="2">
    <source>
        <dbReference type="EMBL" id="CAB4330197.1"/>
    </source>
</evidence>
<dbReference type="CDD" id="cd06558">
    <property type="entry name" value="crotonase-like"/>
    <property type="match status" value="1"/>
</dbReference>
<dbReference type="Gene3D" id="3.90.226.10">
    <property type="entry name" value="2-enoyl-CoA Hydratase, Chain A, domain 1"/>
    <property type="match status" value="1"/>
</dbReference>
<dbReference type="AlphaFoldDB" id="A0A6J7BYG7"/>
<evidence type="ECO:0000313" key="8">
    <source>
        <dbReference type="EMBL" id="CAB5010033.1"/>
    </source>
</evidence>
<dbReference type="PANTHER" id="PTHR43802">
    <property type="entry name" value="ENOYL-COA HYDRATASE"/>
    <property type="match status" value="1"/>
</dbReference>
<evidence type="ECO:0000256" key="1">
    <source>
        <dbReference type="ARBA" id="ARBA00005254"/>
    </source>
</evidence>
<accession>A0A6J7BYG7</accession>
<dbReference type="SUPFAM" id="SSF52096">
    <property type="entry name" value="ClpP/crotonase"/>
    <property type="match status" value="1"/>
</dbReference>
<protein>
    <submittedName>
        <fullName evidence="7">Unannotated protein</fullName>
    </submittedName>
</protein>
<evidence type="ECO:0000313" key="5">
    <source>
        <dbReference type="EMBL" id="CAB4747614.1"/>
    </source>
</evidence>
<evidence type="ECO:0000313" key="4">
    <source>
        <dbReference type="EMBL" id="CAB4697100.1"/>
    </source>
</evidence>
<dbReference type="EMBL" id="CAESAD010000001">
    <property type="protein sequence ID" value="CAB4330970.1"/>
    <property type="molecule type" value="Genomic_DNA"/>
</dbReference>
<evidence type="ECO:0000313" key="6">
    <source>
        <dbReference type="EMBL" id="CAB4800035.1"/>
    </source>
</evidence>
<dbReference type="InterPro" id="IPR029045">
    <property type="entry name" value="ClpP/crotonase-like_dom_sf"/>
</dbReference>
<comment type="similarity">
    <text evidence="1">Belongs to the enoyl-CoA hydratase/isomerase family.</text>
</comment>
<sequence>MANDLVQVQQLTEGALLVTLNRPEKLNALTVDMIQELTAVAQSAKNNEEIRTVIVTGSGRAFSAGGDITGLFGKVDNDLASYLMSYAKLDDAIADSGTIWIAAINSLAYGGGLEIAAMCDIRVCDSRATFCIADIEVGALPTGGLTWKLPRLIGESMARWMMLTNSVVGSQRASEIGLIHEVVNDGECVTRAREIAIQVAGYFPEAVSMTREAIRMSWSSLLVDSREFEVASSVHLLKQDAVSKKLEARFSAKYKVKRSE</sequence>
<dbReference type="InterPro" id="IPR001753">
    <property type="entry name" value="Enoyl-CoA_hydra/iso"/>
</dbReference>
<evidence type="ECO:0000313" key="3">
    <source>
        <dbReference type="EMBL" id="CAB4330970.1"/>
    </source>
</evidence>
<dbReference type="EMBL" id="CAESAI010000001">
    <property type="protein sequence ID" value="CAB4330197.1"/>
    <property type="molecule type" value="Genomic_DNA"/>
</dbReference>
<gene>
    <name evidence="4" type="ORF">UFOPK2648_00097</name>
    <name evidence="5" type="ORF">UFOPK2824_00527</name>
    <name evidence="6" type="ORF">UFOPK3037_00571</name>
    <name evidence="7" type="ORF">UFOPK3278_00943</name>
    <name evidence="2" type="ORF">UFOPK3406_00109</name>
    <name evidence="3" type="ORF">UFOPK3925_00176</name>
    <name evidence="8" type="ORF">UFOPK4097_00268</name>
    <name evidence="9" type="ORF">UFOPK4301_01130</name>
</gene>
<evidence type="ECO:0000313" key="7">
    <source>
        <dbReference type="EMBL" id="CAB4849049.1"/>
    </source>
</evidence>
<dbReference type="EMBL" id="CAEZYC010000002">
    <property type="protein sequence ID" value="CAB4697100.1"/>
    <property type="molecule type" value="Genomic_DNA"/>
</dbReference>
<name>A0A6J7BYG7_9ZZZZ</name>
<dbReference type="EMBL" id="CAFAAO010000005">
    <property type="protein sequence ID" value="CAB4800035.1"/>
    <property type="molecule type" value="Genomic_DNA"/>
</dbReference>
<reference evidence="7" key="1">
    <citation type="submission" date="2020-05" db="EMBL/GenBank/DDBJ databases">
        <authorList>
            <person name="Chiriac C."/>
            <person name="Salcher M."/>
            <person name="Ghai R."/>
            <person name="Kavagutti S V."/>
        </authorList>
    </citation>
    <scope>NUCLEOTIDE SEQUENCE</scope>
</reference>
<organism evidence="7">
    <name type="scientific">freshwater metagenome</name>
    <dbReference type="NCBI Taxonomy" id="449393"/>
    <lineage>
        <taxon>unclassified sequences</taxon>
        <taxon>metagenomes</taxon>
        <taxon>ecological metagenomes</taxon>
    </lineage>
</organism>
<dbReference type="EMBL" id="CAEZZD010000063">
    <property type="protein sequence ID" value="CAB4747614.1"/>
    <property type="molecule type" value="Genomic_DNA"/>
</dbReference>
<dbReference type="EMBL" id="CAFBQG010000160">
    <property type="protein sequence ID" value="CAB5053325.1"/>
    <property type="molecule type" value="Genomic_DNA"/>
</dbReference>